<comment type="caution">
    <text evidence="2">The sequence shown here is derived from an EMBL/GenBank/DDBJ whole genome shotgun (WGS) entry which is preliminary data.</text>
</comment>
<proteinExistence type="predicted"/>
<dbReference type="Proteomes" id="UP000287866">
    <property type="component" value="Unassembled WGS sequence"/>
</dbReference>
<dbReference type="AlphaFoldDB" id="A0A8T6R124"/>
<dbReference type="InterPro" id="IPR003615">
    <property type="entry name" value="HNH_nuc"/>
</dbReference>
<organism evidence="2 3">
    <name type="scientific">Phycicoccus flavus</name>
    <dbReference type="NCBI Taxonomy" id="2502783"/>
    <lineage>
        <taxon>Bacteria</taxon>
        <taxon>Bacillati</taxon>
        <taxon>Actinomycetota</taxon>
        <taxon>Actinomycetes</taxon>
        <taxon>Micrococcales</taxon>
        <taxon>Intrasporangiaceae</taxon>
        <taxon>Phycicoccus</taxon>
    </lineage>
</organism>
<keyword evidence="3" id="KW-1185">Reference proteome</keyword>
<name>A0A8T6R124_9MICO</name>
<feature type="domain" description="HNH nuclease" evidence="1">
    <location>
        <begin position="338"/>
        <end position="388"/>
    </location>
</feature>
<evidence type="ECO:0000313" key="3">
    <source>
        <dbReference type="Proteomes" id="UP000287866"/>
    </source>
</evidence>
<reference evidence="2" key="1">
    <citation type="submission" date="2020-03" db="EMBL/GenBank/DDBJ databases">
        <title>Phycicoccus flavus sp. nov., a novel endophytic actinobacterium isolated from branch of Kandelia candel.</title>
        <authorList>
            <person name="Tuo L."/>
        </authorList>
    </citation>
    <scope>NUCLEOTIDE SEQUENCE</scope>
    <source>
        <strain evidence="2">CMS6Z-2</strain>
    </source>
</reference>
<accession>A0A8T6R124</accession>
<gene>
    <name evidence="2" type="ORF">EPD83_008125</name>
</gene>
<dbReference type="EMBL" id="SAYU02000021">
    <property type="protein sequence ID" value="NHA68018.1"/>
    <property type="molecule type" value="Genomic_DNA"/>
</dbReference>
<dbReference type="RefSeq" id="WP_164896245.1">
    <property type="nucleotide sequence ID" value="NZ_SAYU02000021.1"/>
</dbReference>
<sequence>MAEQVVQQRGGAATVHAVAAFRASLAAVDVEAMDDHERVALVAELERVKGAASAAQARATDALRRSREVLTPQDAARSVGSEVALARRESPTLGDRYVGLARALVHEMPCTMTALTDGTISERAALEVVRETATLSTQDRAEVDRRLGPDLHRLSWRTAGRAAARVAAELDAASVVRRMEAAVRSRRVSVRPAPDGMAYLTVLGPLREVVGAYAALTRRARSVVGGQDVDEATAGRGVGAVAADTALALLSGRAVGQVQPVEIQLVMTDRALLGTGDEGRSVHEPARVPGHGSVPAPVARSWVHGAGPASVWLRRLYTGPDGRDLVAMDSRRRTFLGGLRRVLVLRDDVCSTPFCDAPIVHVDHAHPARAGGATSVWNGNGRCARCNHVKEAPGWRVTVVRGSPHETETRTPTGHTYRGLAPPLLGWGSTTPATGGAAAAEESALERRIDWLFVSAA</sequence>
<evidence type="ECO:0000313" key="2">
    <source>
        <dbReference type="EMBL" id="NHA68018.1"/>
    </source>
</evidence>
<dbReference type="SMART" id="SM00507">
    <property type="entry name" value="HNHc"/>
    <property type="match status" value="1"/>
</dbReference>
<protein>
    <submittedName>
        <fullName evidence="2">DUF222 domain-containing protein</fullName>
    </submittedName>
</protein>
<evidence type="ECO:0000259" key="1">
    <source>
        <dbReference type="SMART" id="SM00507"/>
    </source>
</evidence>